<dbReference type="InterPro" id="IPR020449">
    <property type="entry name" value="Tscrpt_reg_AraC-type_HTH"/>
</dbReference>
<dbReference type="InterPro" id="IPR018062">
    <property type="entry name" value="HTH_AraC-typ_CS"/>
</dbReference>
<dbReference type="Gene3D" id="1.10.10.60">
    <property type="entry name" value="Homeodomain-like"/>
    <property type="match status" value="2"/>
</dbReference>
<evidence type="ECO:0000313" key="13">
    <source>
        <dbReference type="EMBL" id="QGU94541.1"/>
    </source>
</evidence>
<keyword evidence="3" id="KW-0963">Cytoplasm</keyword>
<keyword evidence="4 10" id="KW-0597">Phosphoprotein</keyword>
<dbReference type="InterPro" id="IPR018060">
    <property type="entry name" value="HTH_AraC"/>
</dbReference>
<feature type="domain" description="HTH araC/xylS-type" evidence="11">
    <location>
        <begin position="166"/>
        <end position="264"/>
    </location>
</feature>
<dbReference type="GO" id="GO:0043565">
    <property type="term" value="F:sequence-specific DNA binding"/>
    <property type="evidence" value="ECO:0007669"/>
    <property type="project" value="InterPro"/>
</dbReference>
<keyword evidence="7" id="KW-0238">DNA-binding</keyword>
<protein>
    <recommendedName>
        <fullName evidence="2">Stage 0 sporulation protein A homolog</fullName>
    </recommendedName>
</protein>
<evidence type="ECO:0000313" key="14">
    <source>
        <dbReference type="Proteomes" id="UP000422764"/>
    </source>
</evidence>
<feature type="domain" description="Response regulatory" evidence="12">
    <location>
        <begin position="3"/>
        <end position="119"/>
    </location>
</feature>
<evidence type="ECO:0000259" key="11">
    <source>
        <dbReference type="PROSITE" id="PS01124"/>
    </source>
</evidence>
<evidence type="ECO:0000256" key="5">
    <source>
        <dbReference type="ARBA" id="ARBA00023012"/>
    </source>
</evidence>
<dbReference type="Pfam" id="PF00072">
    <property type="entry name" value="Response_reg"/>
    <property type="match status" value="1"/>
</dbReference>
<dbReference type="SUPFAM" id="SSF52172">
    <property type="entry name" value="CheY-like"/>
    <property type="match status" value="1"/>
</dbReference>
<dbReference type="PROSITE" id="PS50110">
    <property type="entry name" value="RESPONSE_REGULATORY"/>
    <property type="match status" value="1"/>
</dbReference>
<dbReference type="GO" id="GO:0000160">
    <property type="term" value="P:phosphorelay signal transduction system"/>
    <property type="evidence" value="ECO:0007669"/>
    <property type="project" value="UniProtKB-KW"/>
</dbReference>
<keyword evidence="6" id="KW-0805">Transcription regulation</keyword>
<evidence type="ECO:0000256" key="1">
    <source>
        <dbReference type="ARBA" id="ARBA00004496"/>
    </source>
</evidence>
<evidence type="ECO:0000256" key="10">
    <source>
        <dbReference type="PROSITE-ProRule" id="PRU00169"/>
    </source>
</evidence>
<evidence type="ECO:0000256" key="2">
    <source>
        <dbReference type="ARBA" id="ARBA00018672"/>
    </source>
</evidence>
<name>A0A6I6EWH3_9CLOT</name>
<evidence type="ECO:0000256" key="9">
    <source>
        <dbReference type="ARBA" id="ARBA00024867"/>
    </source>
</evidence>
<dbReference type="PRINTS" id="PR00032">
    <property type="entry name" value="HTHARAC"/>
</dbReference>
<dbReference type="SUPFAM" id="SSF46689">
    <property type="entry name" value="Homeodomain-like"/>
    <property type="match status" value="2"/>
</dbReference>
<dbReference type="Proteomes" id="UP000422764">
    <property type="component" value="Chromosome"/>
</dbReference>
<dbReference type="GO" id="GO:0003700">
    <property type="term" value="F:DNA-binding transcription factor activity"/>
    <property type="evidence" value="ECO:0007669"/>
    <property type="project" value="InterPro"/>
</dbReference>
<dbReference type="GO" id="GO:0005737">
    <property type="term" value="C:cytoplasm"/>
    <property type="evidence" value="ECO:0007669"/>
    <property type="project" value="UniProtKB-SubCell"/>
</dbReference>
<reference evidence="13 14" key="1">
    <citation type="submission" date="2019-12" db="EMBL/GenBank/DDBJ databases">
        <title>Genome sequenceing of Clostridium bovifaecis.</title>
        <authorList>
            <person name="Yao Y."/>
        </authorList>
    </citation>
    <scope>NUCLEOTIDE SEQUENCE [LARGE SCALE GENOMIC DNA]</scope>
    <source>
        <strain evidence="13 14">BXX</strain>
    </source>
</reference>
<evidence type="ECO:0000256" key="3">
    <source>
        <dbReference type="ARBA" id="ARBA00022490"/>
    </source>
</evidence>
<dbReference type="InterPro" id="IPR001789">
    <property type="entry name" value="Sig_transdc_resp-reg_receiver"/>
</dbReference>
<gene>
    <name evidence="13" type="ORF">GOM49_05015</name>
</gene>
<feature type="modified residue" description="4-aspartylphosphate" evidence="10">
    <location>
        <position position="55"/>
    </location>
</feature>
<organism evidence="13 14">
    <name type="scientific">Clostridium bovifaecis</name>
    <dbReference type="NCBI Taxonomy" id="2184719"/>
    <lineage>
        <taxon>Bacteria</taxon>
        <taxon>Bacillati</taxon>
        <taxon>Bacillota</taxon>
        <taxon>Clostridia</taxon>
        <taxon>Eubacteriales</taxon>
        <taxon>Clostridiaceae</taxon>
        <taxon>Clostridium</taxon>
    </lineage>
</organism>
<dbReference type="PANTHER" id="PTHR42713">
    <property type="entry name" value="HISTIDINE KINASE-RELATED"/>
    <property type="match status" value="1"/>
</dbReference>
<evidence type="ECO:0000256" key="6">
    <source>
        <dbReference type="ARBA" id="ARBA00023015"/>
    </source>
</evidence>
<dbReference type="CDD" id="cd17536">
    <property type="entry name" value="REC_YesN-like"/>
    <property type="match status" value="1"/>
</dbReference>
<keyword evidence="14" id="KW-1185">Reference proteome</keyword>
<dbReference type="InterPro" id="IPR009057">
    <property type="entry name" value="Homeodomain-like_sf"/>
</dbReference>
<evidence type="ECO:0000256" key="7">
    <source>
        <dbReference type="ARBA" id="ARBA00023125"/>
    </source>
</evidence>
<evidence type="ECO:0000259" key="12">
    <source>
        <dbReference type="PROSITE" id="PS50110"/>
    </source>
</evidence>
<keyword evidence="5" id="KW-0902">Two-component regulatory system</keyword>
<dbReference type="Gene3D" id="3.40.50.2300">
    <property type="match status" value="1"/>
</dbReference>
<sequence length="266" mass="31660">MYTILVVEDEDIIRKGLIYMIDWLKVNCVVAGEASNGQEGINRIKEIKPDIVITDVKMPFKDGIQMLEETIAEYDYEAIIISGYSEFEYAKKAIKLNVTEYLLKPIDFEYLYTTIQKLTEKIQSKYKIKEVMKKVNMKNEVKIFESSKILDISYYEKQTFRTKYVRKMLDFIKTKYRYKISLEDLSREINISSAYLNTKFKEETSYTFNDFLNRYRILQSVMLLKQGDLKVYEIAEEVGFKDYKYFIEVFKKYIGYSPSKFLNMNS</sequence>
<dbReference type="EMBL" id="CP046522">
    <property type="protein sequence ID" value="QGU94541.1"/>
    <property type="molecule type" value="Genomic_DNA"/>
</dbReference>
<proteinExistence type="predicted"/>
<dbReference type="PROSITE" id="PS01124">
    <property type="entry name" value="HTH_ARAC_FAMILY_2"/>
    <property type="match status" value="1"/>
</dbReference>
<evidence type="ECO:0000256" key="4">
    <source>
        <dbReference type="ARBA" id="ARBA00022553"/>
    </source>
</evidence>
<dbReference type="InterPro" id="IPR011006">
    <property type="entry name" value="CheY-like_superfamily"/>
</dbReference>
<dbReference type="Pfam" id="PF12833">
    <property type="entry name" value="HTH_18"/>
    <property type="match status" value="1"/>
</dbReference>
<dbReference type="AlphaFoldDB" id="A0A6I6EWH3"/>
<keyword evidence="8" id="KW-0804">Transcription</keyword>
<dbReference type="SMART" id="SM00448">
    <property type="entry name" value="REC"/>
    <property type="match status" value="1"/>
</dbReference>
<comment type="subcellular location">
    <subcellularLocation>
        <location evidence="1">Cytoplasm</location>
    </subcellularLocation>
</comment>
<dbReference type="InterPro" id="IPR051552">
    <property type="entry name" value="HptR"/>
</dbReference>
<accession>A0A6I6EWH3</accession>
<evidence type="ECO:0000256" key="8">
    <source>
        <dbReference type="ARBA" id="ARBA00023163"/>
    </source>
</evidence>
<dbReference type="PANTHER" id="PTHR42713:SF3">
    <property type="entry name" value="TRANSCRIPTIONAL REGULATORY PROTEIN HPTR"/>
    <property type="match status" value="1"/>
</dbReference>
<dbReference type="PROSITE" id="PS00041">
    <property type="entry name" value="HTH_ARAC_FAMILY_1"/>
    <property type="match status" value="1"/>
</dbReference>
<comment type="function">
    <text evidence="9">May play the central regulatory role in sporulation. It may be an element of the effector pathway responsible for the activation of sporulation genes in response to nutritional stress. Spo0A may act in concert with spo0H (a sigma factor) to control the expression of some genes that are critical to the sporulation process.</text>
</comment>
<dbReference type="SMART" id="SM00342">
    <property type="entry name" value="HTH_ARAC"/>
    <property type="match status" value="1"/>
</dbReference>